<accession>A0ABQ0G6M8</accession>
<dbReference type="EMBL" id="BAAFSV010000002">
    <property type="protein sequence ID" value="GAB1313396.1"/>
    <property type="molecule type" value="Genomic_DNA"/>
</dbReference>
<evidence type="ECO:0008006" key="4">
    <source>
        <dbReference type="Google" id="ProtNLM"/>
    </source>
</evidence>
<evidence type="ECO:0000313" key="3">
    <source>
        <dbReference type="Proteomes" id="UP001628179"/>
    </source>
</evidence>
<reference evidence="2 3" key="1">
    <citation type="submission" date="2024-09" db="EMBL/GenBank/DDBJ databases">
        <title>Itraconazole resistance in Madurella fahalii resulting from another homologue of gene encoding cytochrome P450 14-alpha sterol demethylase (CYP51).</title>
        <authorList>
            <person name="Yoshioka I."/>
            <person name="Fahal A.H."/>
            <person name="Kaneko S."/>
            <person name="Yaguchi T."/>
        </authorList>
    </citation>
    <scope>NUCLEOTIDE SEQUENCE [LARGE SCALE GENOMIC DNA]</scope>
    <source>
        <strain evidence="2 3">IFM 68171</strain>
    </source>
</reference>
<organism evidence="2 3">
    <name type="scientific">Madurella fahalii</name>
    <dbReference type="NCBI Taxonomy" id="1157608"/>
    <lineage>
        <taxon>Eukaryota</taxon>
        <taxon>Fungi</taxon>
        <taxon>Dikarya</taxon>
        <taxon>Ascomycota</taxon>
        <taxon>Pezizomycotina</taxon>
        <taxon>Sordariomycetes</taxon>
        <taxon>Sordariomycetidae</taxon>
        <taxon>Sordariales</taxon>
        <taxon>Sordariales incertae sedis</taxon>
        <taxon>Madurella</taxon>
    </lineage>
</organism>
<dbReference type="Proteomes" id="UP001628179">
    <property type="component" value="Unassembled WGS sequence"/>
</dbReference>
<feature type="signal peptide" evidence="1">
    <location>
        <begin position="1"/>
        <end position="18"/>
    </location>
</feature>
<dbReference type="GeneID" id="98174350"/>
<proteinExistence type="predicted"/>
<sequence length="92" mass="9608">MQLTTVVSVLAVAMTAAAAPTGGDTTTTVNYCSNQQTQYCCNSLLSCTSVDVLAELLGGSANCQGESYCCENNGNQYGIINLDLLNCNRILS</sequence>
<keyword evidence="1" id="KW-0732">Signal</keyword>
<name>A0ABQ0G6M8_9PEZI</name>
<evidence type="ECO:0000313" key="2">
    <source>
        <dbReference type="EMBL" id="GAB1313396.1"/>
    </source>
</evidence>
<comment type="caution">
    <text evidence="2">The sequence shown here is derived from an EMBL/GenBank/DDBJ whole genome shotgun (WGS) entry which is preliminary data.</text>
</comment>
<keyword evidence="3" id="KW-1185">Reference proteome</keyword>
<evidence type="ECO:0000256" key="1">
    <source>
        <dbReference type="SAM" id="SignalP"/>
    </source>
</evidence>
<dbReference type="RefSeq" id="XP_070915128.1">
    <property type="nucleotide sequence ID" value="XM_071059027.1"/>
</dbReference>
<feature type="chain" id="PRO_5046258491" description="Hydrophobin" evidence="1">
    <location>
        <begin position="19"/>
        <end position="92"/>
    </location>
</feature>
<gene>
    <name evidence="2" type="ORF">MFIFM68171_03606</name>
</gene>
<protein>
    <recommendedName>
        <fullName evidence="4">Hydrophobin</fullName>
    </recommendedName>
</protein>